<dbReference type="PANTHER" id="PTHR31602">
    <property type="entry name" value="GROWTH-REGULATING FACTOR 5"/>
    <property type="match status" value="1"/>
</dbReference>
<dbReference type="GO" id="GO:0006351">
    <property type="term" value="P:DNA-templated transcription"/>
    <property type="evidence" value="ECO:0007669"/>
    <property type="project" value="UniProtKB-UniRule"/>
</dbReference>
<dbReference type="PANTHER" id="PTHR31602:SF8">
    <property type="entry name" value="GROWTH-REGULATING FACTOR 5"/>
    <property type="match status" value="1"/>
</dbReference>
<comment type="similarity">
    <text evidence="2 5">Belongs to the GRF family.</text>
</comment>
<proteinExistence type="inferred from homology"/>
<dbReference type="OrthoDB" id="1927209at2759"/>
<dbReference type="GO" id="GO:0005524">
    <property type="term" value="F:ATP binding"/>
    <property type="evidence" value="ECO:0007669"/>
    <property type="project" value="UniProtKB-UniRule"/>
</dbReference>
<dbReference type="Proteomes" id="UP000233837">
    <property type="component" value="Unassembled WGS sequence"/>
</dbReference>
<dbReference type="Pfam" id="PF08879">
    <property type="entry name" value="WRC"/>
    <property type="match status" value="1"/>
</dbReference>
<dbReference type="PROSITE" id="PS51667">
    <property type="entry name" value="WRC"/>
    <property type="match status" value="1"/>
</dbReference>
<name>A0A2I0VUZ8_9ASPA</name>
<dbReference type="GO" id="GO:0032502">
    <property type="term" value="P:developmental process"/>
    <property type="evidence" value="ECO:0007669"/>
    <property type="project" value="InterPro"/>
</dbReference>
<evidence type="ECO:0000256" key="2">
    <source>
        <dbReference type="ARBA" id="ARBA00008122"/>
    </source>
</evidence>
<gene>
    <name evidence="9" type="primary">GRF4</name>
    <name evidence="9" type="ORF">MA16_Dca018725</name>
</gene>
<evidence type="ECO:0000259" key="7">
    <source>
        <dbReference type="PROSITE" id="PS51666"/>
    </source>
</evidence>
<evidence type="ECO:0000256" key="6">
    <source>
        <dbReference type="SAM" id="MobiDB-lite"/>
    </source>
</evidence>
<feature type="short sequence motif" description="Bipartite nuclear localization signal" evidence="4">
    <location>
        <begin position="81"/>
        <end position="91"/>
    </location>
</feature>
<evidence type="ECO:0000256" key="5">
    <source>
        <dbReference type="RuleBase" id="RU367127"/>
    </source>
</evidence>
<evidence type="ECO:0000259" key="8">
    <source>
        <dbReference type="PROSITE" id="PS51667"/>
    </source>
</evidence>
<dbReference type="InterPro" id="IPR014977">
    <property type="entry name" value="WRC_dom"/>
</dbReference>
<organism evidence="9 10">
    <name type="scientific">Dendrobium catenatum</name>
    <dbReference type="NCBI Taxonomy" id="906689"/>
    <lineage>
        <taxon>Eukaryota</taxon>
        <taxon>Viridiplantae</taxon>
        <taxon>Streptophyta</taxon>
        <taxon>Embryophyta</taxon>
        <taxon>Tracheophyta</taxon>
        <taxon>Spermatophyta</taxon>
        <taxon>Magnoliopsida</taxon>
        <taxon>Liliopsida</taxon>
        <taxon>Asparagales</taxon>
        <taxon>Orchidaceae</taxon>
        <taxon>Epidendroideae</taxon>
        <taxon>Malaxideae</taxon>
        <taxon>Dendrobiinae</taxon>
        <taxon>Dendrobium</taxon>
    </lineage>
</organism>
<dbReference type="Pfam" id="PF08880">
    <property type="entry name" value="QLQ"/>
    <property type="match status" value="1"/>
</dbReference>
<keyword evidence="5" id="KW-0805">Transcription regulation</keyword>
<reference evidence="9 10" key="1">
    <citation type="journal article" date="2016" name="Sci. Rep.">
        <title>The Dendrobium catenatum Lindl. genome sequence provides insights into polysaccharide synthase, floral development and adaptive evolution.</title>
        <authorList>
            <person name="Zhang G.Q."/>
            <person name="Xu Q."/>
            <person name="Bian C."/>
            <person name="Tsai W.C."/>
            <person name="Yeh C.M."/>
            <person name="Liu K.W."/>
            <person name="Yoshida K."/>
            <person name="Zhang L.S."/>
            <person name="Chang S.B."/>
            <person name="Chen F."/>
            <person name="Shi Y."/>
            <person name="Su Y.Y."/>
            <person name="Zhang Y.Q."/>
            <person name="Chen L.J."/>
            <person name="Yin Y."/>
            <person name="Lin M."/>
            <person name="Huang H."/>
            <person name="Deng H."/>
            <person name="Wang Z.W."/>
            <person name="Zhu S.L."/>
            <person name="Zhao X."/>
            <person name="Deng C."/>
            <person name="Niu S.C."/>
            <person name="Huang J."/>
            <person name="Wang M."/>
            <person name="Liu G.H."/>
            <person name="Yang H.J."/>
            <person name="Xiao X.J."/>
            <person name="Hsiao Y.Y."/>
            <person name="Wu W.L."/>
            <person name="Chen Y.Y."/>
            <person name="Mitsuda N."/>
            <person name="Ohme-Takagi M."/>
            <person name="Luo Y.B."/>
            <person name="Van de Peer Y."/>
            <person name="Liu Z.J."/>
        </authorList>
    </citation>
    <scope>NUCLEOTIDE SEQUENCE [LARGE SCALE GENOMIC DNA]</scope>
    <source>
        <tissue evidence="9">The whole plant</tissue>
    </source>
</reference>
<evidence type="ECO:0000256" key="3">
    <source>
        <dbReference type="ARBA" id="ARBA00023242"/>
    </source>
</evidence>
<comment type="subcellular location">
    <subcellularLocation>
        <location evidence="1 4 5">Nucleus</location>
    </subcellularLocation>
</comment>
<feature type="domain" description="QLQ" evidence="7">
    <location>
        <begin position="15"/>
        <end position="50"/>
    </location>
</feature>
<keyword evidence="5" id="KW-0010">Activator</keyword>
<feature type="region of interest" description="Disordered" evidence="6">
    <location>
        <begin position="312"/>
        <end position="369"/>
    </location>
</feature>
<dbReference type="AlphaFoldDB" id="A0A2I0VUZ8"/>
<evidence type="ECO:0000313" key="10">
    <source>
        <dbReference type="Proteomes" id="UP000233837"/>
    </source>
</evidence>
<keyword evidence="3 4" id="KW-0539">Nucleus</keyword>
<evidence type="ECO:0000256" key="1">
    <source>
        <dbReference type="ARBA" id="ARBA00004123"/>
    </source>
</evidence>
<reference evidence="9 10" key="2">
    <citation type="journal article" date="2017" name="Nature">
        <title>The Apostasia genome and the evolution of orchids.</title>
        <authorList>
            <person name="Zhang G.Q."/>
            <person name="Liu K.W."/>
            <person name="Li Z."/>
            <person name="Lohaus R."/>
            <person name="Hsiao Y.Y."/>
            <person name="Niu S.C."/>
            <person name="Wang J.Y."/>
            <person name="Lin Y.C."/>
            <person name="Xu Q."/>
            <person name="Chen L.J."/>
            <person name="Yoshida K."/>
            <person name="Fujiwara S."/>
            <person name="Wang Z.W."/>
            <person name="Zhang Y.Q."/>
            <person name="Mitsuda N."/>
            <person name="Wang M."/>
            <person name="Liu G.H."/>
            <person name="Pecoraro L."/>
            <person name="Huang H.X."/>
            <person name="Xiao X.J."/>
            <person name="Lin M."/>
            <person name="Wu X.Y."/>
            <person name="Wu W.L."/>
            <person name="Chen Y.Y."/>
            <person name="Chang S.B."/>
            <person name="Sakamoto S."/>
            <person name="Ohme-Takagi M."/>
            <person name="Yagi M."/>
            <person name="Zeng S.J."/>
            <person name="Shen C.Y."/>
            <person name="Yeh C.M."/>
            <person name="Luo Y.B."/>
            <person name="Tsai W.C."/>
            <person name="Van de Peer Y."/>
            <person name="Liu Z.J."/>
        </authorList>
    </citation>
    <scope>NUCLEOTIDE SEQUENCE [LARGE SCALE GENOMIC DNA]</scope>
    <source>
        <tissue evidence="9">The whole plant</tissue>
    </source>
</reference>
<feature type="compositionally biased region" description="Basic residues" evidence="6">
    <location>
        <begin position="106"/>
        <end position="116"/>
    </location>
</feature>
<dbReference type="GO" id="GO:0006355">
    <property type="term" value="P:regulation of DNA-templated transcription"/>
    <property type="evidence" value="ECO:0007669"/>
    <property type="project" value="InterPro"/>
</dbReference>
<dbReference type="PROSITE" id="PS51666">
    <property type="entry name" value="QLQ"/>
    <property type="match status" value="1"/>
</dbReference>
<sequence length="369" mass="40388">MNSTAAAVGVGCRPPFTASQWEELEHQALIFKYLIAGIPVPPELLLPIRRGYETMAARFYHHPALGYCSYYGKKLDPEPGRCRRTDGKKWRCSKDAYPDSKYCERHMHRGRNRSRKHVETPQALSQSQSSCSTVTSLAPTSLGSSGSGSGSGATASIGGGSCSGGSFHSLPLHSIPSMHHQVSGIGAATSSHLSIDPSSYGNVISKDFRYVHGSKSGLDERGFYSEAPGSARVLGMDSALDSSWRLLSSPVSTFPLSKERENSFLHGSYPQLQPLQELGQVTISSLPKQHQQHQHSFFGTDYGSTEPPIKTEQPLRPFFDEWPGTRDSWSDLEDERTNRNSFSTTQLSMSIPMSSSDFSTTSSRSPNDD</sequence>
<feature type="compositionally biased region" description="Low complexity" evidence="6">
    <location>
        <begin position="348"/>
        <end position="369"/>
    </location>
</feature>
<feature type="short sequence motif" description="Bipartite nuclear localization signal" evidence="4">
    <location>
        <begin position="109"/>
        <end position="116"/>
    </location>
</feature>
<dbReference type="InterPro" id="IPR014978">
    <property type="entry name" value="Gln-Leu-Gln_QLQ"/>
</dbReference>
<keyword evidence="10" id="KW-1185">Reference proteome</keyword>
<dbReference type="InterPro" id="IPR031137">
    <property type="entry name" value="GRF"/>
</dbReference>
<dbReference type="EMBL" id="KZ503213">
    <property type="protein sequence ID" value="PKU67231.1"/>
    <property type="molecule type" value="Genomic_DNA"/>
</dbReference>
<evidence type="ECO:0000256" key="4">
    <source>
        <dbReference type="PROSITE-ProRule" id="PRU01002"/>
    </source>
</evidence>
<feature type="region of interest" description="Disordered" evidence="6">
    <location>
        <begin position="103"/>
        <end position="155"/>
    </location>
</feature>
<protein>
    <recommendedName>
        <fullName evidence="5">Growth-regulating factor</fullName>
    </recommendedName>
</protein>
<comment type="domain">
    <text evidence="5">The QLQ domain and WRC domain may be involved in protein-protein interaction and DNA-binding, respectively.</text>
</comment>
<feature type="compositionally biased region" description="Low complexity" evidence="6">
    <location>
        <begin position="125"/>
        <end position="144"/>
    </location>
</feature>
<feature type="domain" description="WRC" evidence="8">
    <location>
        <begin position="76"/>
        <end position="120"/>
    </location>
</feature>
<feature type="compositionally biased region" description="Gly residues" evidence="6">
    <location>
        <begin position="145"/>
        <end position="155"/>
    </location>
</feature>
<comment type="function">
    <text evidence="5">Transcription activator.</text>
</comment>
<keyword evidence="5" id="KW-0804">Transcription</keyword>
<dbReference type="SMART" id="SM00951">
    <property type="entry name" value="QLQ"/>
    <property type="match status" value="1"/>
</dbReference>
<accession>A0A2I0VUZ8</accession>
<dbReference type="GO" id="GO:0005634">
    <property type="term" value="C:nucleus"/>
    <property type="evidence" value="ECO:0007669"/>
    <property type="project" value="UniProtKB-SubCell"/>
</dbReference>
<evidence type="ECO:0000313" key="9">
    <source>
        <dbReference type="EMBL" id="PKU67231.1"/>
    </source>
</evidence>